<organism evidence="8 9">
    <name type="scientific">Exiguobacterium indicum</name>
    <dbReference type="NCBI Taxonomy" id="296995"/>
    <lineage>
        <taxon>Bacteria</taxon>
        <taxon>Bacillati</taxon>
        <taxon>Bacillota</taxon>
        <taxon>Bacilli</taxon>
        <taxon>Bacillales</taxon>
        <taxon>Bacillales Family XII. Incertae Sedis</taxon>
        <taxon>Exiguobacterium</taxon>
    </lineage>
</organism>
<dbReference type="InterPro" id="IPR029063">
    <property type="entry name" value="SAM-dependent_MTases_sf"/>
</dbReference>
<dbReference type="SUPFAM" id="SSF53335">
    <property type="entry name" value="S-adenosyl-L-methionine-dependent methyltransferases"/>
    <property type="match status" value="1"/>
</dbReference>
<feature type="binding site" evidence="5">
    <location>
        <begin position="184"/>
        <end position="187"/>
    </location>
    <ligand>
        <name>substrate</name>
    </ligand>
</feature>
<dbReference type="Pfam" id="PF17827">
    <property type="entry name" value="PrmC_N"/>
    <property type="match status" value="1"/>
</dbReference>
<feature type="domain" description="Release factor glutamine methyltransferase N-terminal" evidence="7">
    <location>
        <begin position="7"/>
        <end position="73"/>
    </location>
</feature>
<evidence type="ECO:0000256" key="1">
    <source>
        <dbReference type="ARBA" id="ARBA00022603"/>
    </source>
</evidence>
<evidence type="ECO:0000313" key="9">
    <source>
        <dbReference type="Proteomes" id="UP000053797"/>
    </source>
</evidence>
<gene>
    <name evidence="5" type="primary">prmC</name>
    <name evidence="8" type="ORF">AS033_00485</name>
</gene>
<dbReference type="EMBL" id="LNQL01000001">
    <property type="protein sequence ID" value="KSU49877.1"/>
    <property type="molecule type" value="Genomic_DNA"/>
</dbReference>
<keyword evidence="2 5" id="KW-0808">Transferase</keyword>
<keyword evidence="1 5" id="KW-0489">Methyltransferase</keyword>
<dbReference type="NCBIfam" id="TIGR00536">
    <property type="entry name" value="hemK_fam"/>
    <property type="match status" value="1"/>
</dbReference>
<dbReference type="Gene3D" id="3.40.50.150">
    <property type="entry name" value="Vaccinia Virus protein VP39"/>
    <property type="match status" value="1"/>
</dbReference>
<accession>A0A0V8GI07</accession>
<name>A0A0V8GI07_9BACL</name>
<dbReference type="Gene3D" id="1.10.8.10">
    <property type="entry name" value="DNA helicase RuvA subunit, C-terminal domain"/>
    <property type="match status" value="1"/>
</dbReference>
<dbReference type="InterPro" id="IPR007848">
    <property type="entry name" value="Small_mtfrase_dom"/>
</dbReference>
<evidence type="ECO:0000256" key="5">
    <source>
        <dbReference type="HAMAP-Rule" id="MF_02126"/>
    </source>
</evidence>
<dbReference type="GO" id="GO:0032259">
    <property type="term" value="P:methylation"/>
    <property type="evidence" value="ECO:0007669"/>
    <property type="project" value="UniProtKB-KW"/>
</dbReference>
<dbReference type="GO" id="GO:0102559">
    <property type="term" value="F:peptide chain release factor N(5)-glutamine methyltransferase activity"/>
    <property type="evidence" value="ECO:0007669"/>
    <property type="project" value="UniProtKB-EC"/>
</dbReference>
<comment type="catalytic activity">
    <reaction evidence="4 5">
        <text>L-glutaminyl-[peptide chain release factor] + S-adenosyl-L-methionine = N(5)-methyl-L-glutaminyl-[peptide chain release factor] + S-adenosyl-L-homocysteine + H(+)</text>
        <dbReference type="Rhea" id="RHEA:42896"/>
        <dbReference type="Rhea" id="RHEA-COMP:10271"/>
        <dbReference type="Rhea" id="RHEA-COMP:10272"/>
        <dbReference type="ChEBI" id="CHEBI:15378"/>
        <dbReference type="ChEBI" id="CHEBI:30011"/>
        <dbReference type="ChEBI" id="CHEBI:57856"/>
        <dbReference type="ChEBI" id="CHEBI:59789"/>
        <dbReference type="ChEBI" id="CHEBI:61891"/>
        <dbReference type="EC" id="2.1.1.297"/>
    </reaction>
</comment>
<comment type="function">
    <text evidence="5">Methylates the class 1 translation termination release factors RF1/PrfA and RF2/PrfB on the glutamine residue of the universally conserved GGQ motif.</text>
</comment>
<comment type="caution">
    <text evidence="5">Lacks conserved residue(s) required for the propagation of feature annotation.</text>
</comment>
<dbReference type="InterPro" id="IPR050320">
    <property type="entry name" value="N5-glutamine_MTase"/>
</dbReference>
<dbReference type="PANTHER" id="PTHR18895:SF74">
    <property type="entry name" value="MTRF1L RELEASE FACTOR GLUTAMINE METHYLTRANSFERASE"/>
    <property type="match status" value="1"/>
</dbReference>
<dbReference type="OrthoDB" id="9800643at2"/>
<feature type="binding site" evidence="5">
    <location>
        <begin position="120"/>
        <end position="124"/>
    </location>
    <ligand>
        <name>S-adenosyl-L-methionine</name>
        <dbReference type="ChEBI" id="CHEBI:59789"/>
    </ligand>
</feature>
<dbReference type="InterPro" id="IPR019874">
    <property type="entry name" value="RF_methyltr_PrmC"/>
</dbReference>
<dbReference type="NCBIfam" id="TIGR03534">
    <property type="entry name" value="RF_mod_PrmC"/>
    <property type="match status" value="1"/>
</dbReference>
<dbReference type="HAMAP" id="MF_02126">
    <property type="entry name" value="RF_methyltr_PrmC"/>
    <property type="match status" value="1"/>
</dbReference>
<evidence type="ECO:0000259" key="6">
    <source>
        <dbReference type="Pfam" id="PF05175"/>
    </source>
</evidence>
<reference evidence="8 9" key="1">
    <citation type="journal article" date="2015" name="Int. J. Syst. Evol. Microbiol.">
        <title>Exiguobacterium enclense sp. nov., isolated from sediment.</title>
        <authorList>
            <person name="Dastager S.G."/>
            <person name="Mawlankar R."/>
            <person name="Sonalkar V.V."/>
            <person name="Thorat M.N."/>
            <person name="Mual P."/>
            <person name="Verma A."/>
            <person name="Krishnamurthi S."/>
            <person name="Tang S.K."/>
            <person name="Li W.J."/>
        </authorList>
    </citation>
    <scope>NUCLEOTIDE SEQUENCE [LARGE SCALE GENOMIC DNA]</scope>
    <source>
        <strain evidence="8 9">NIO-1109</strain>
    </source>
</reference>
<dbReference type="Pfam" id="PF05175">
    <property type="entry name" value="MTS"/>
    <property type="match status" value="1"/>
</dbReference>
<dbReference type="InterPro" id="IPR040758">
    <property type="entry name" value="PrmC_N"/>
</dbReference>
<sequence length="282" mass="31492">MRIAKRLNEAKTMMEQAGREGSSAEWLLMHVLEVDRTGLLVRLSDELTPEQDLRFSEYLLAHVHGVPVQHLIGYQPFYGRDFRVTPDVLIPRPETEELIVFVTERLKRETFAAGQIVDIGTGSGAIGITLALELEQPVTTVDISPAAIAVAKQNQAALGGDVTFLEGDLLAPLSDDSVRVLVSNPPYIEEEELLSEVVFDHEPHLALFGGKDGLVFYRRLVEESGRVLRDDFRLIAFEIGHNQGPEVQMMLKERYPNAETGILKDINGKDRIVYAERKDCTA</sequence>
<comment type="similarity">
    <text evidence="5">Belongs to the protein N5-glutamine methyltransferase family. PrmC subfamily.</text>
</comment>
<evidence type="ECO:0000256" key="4">
    <source>
        <dbReference type="ARBA" id="ARBA00048391"/>
    </source>
</evidence>
<dbReference type="PANTHER" id="PTHR18895">
    <property type="entry name" value="HEMK METHYLTRANSFERASE"/>
    <property type="match status" value="1"/>
</dbReference>
<dbReference type="Proteomes" id="UP000053797">
    <property type="component" value="Unassembled WGS sequence"/>
</dbReference>
<dbReference type="AlphaFoldDB" id="A0A0V8GI07"/>
<evidence type="ECO:0000256" key="2">
    <source>
        <dbReference type="ARBA" id="ARBA00022679"/>
    </source>
</evidence>
<evidence type="ECO:0000259" key="7">
    <source>
        <dbReference type="Pfam" id="PF17827"/>
    </source>
</evidence>
<feature type="binding site" evidence="5">
    <location>
        <position position="142"/>
    </location>
    <ligand>
        <name>S-adenosyl-L-methionine</name>
        <dbReference type="ChEBI" id="CHEBI:59789"/>
    </ligand>
</feature>
<dbReference type="GO" id="GO:0003676">
    <property type="term" value="F:nucleic acid binding"/>
    <property type="evidence" value="ECO:0007669"/>
    <property type="project" value="InterPro"/>
</dbReference>
<keyword evidence="3 5" id="KW-0949">S-adenosyl-L-methionine</keyword>
<comment type="caution">
    <text evidence="8">The sequence shown here is derived from an EMBL/GenBank/DDBJ whole genome shotgun (WGS) entry which is preliminary data.</text>
</comment>
<dbReference type="InterPro" id="IPR002052">
    <property type="entry name" value="DNA_methylase_N6_adenine_CS"/>
</dbReference>
<feature type="domain" description="Methyltransferase small" evidence="6">
    <location>
        <begin position="104"/>
        <end position="196"/>
    </location>
</feature>
<evidence type="ECO:0000256" key="3">
    <source>
        <dbReference type="ARBA" id="ARBA00022691"/>
    </source>
</evidence>
<dbReference type="InterPro" id="IPR004556">
    <property type="entry name" value="HemK-like"/>
</dbReference>
<protein>
    <recommendedName>
        <fullName evidence="5">Release factor glutamine methyltransferase</fullName>
        <shortName evidence="5">RF MTase</shortName>
        <ecNumber evidence="5">2.1.1.297</ecNumber>
    </recommendedName>
    <alternativeName>
        <fullName evidence="5">N5-glutamine methyltransferase PrmC</fullName>
    </alternativeName>
    <alternativeName>
        <fullName evidence="5">Protein-(glutamine-N5) MTase PrmC</fullName>
    </alternativeName>
    <alternativeName>
        <fullName evidence="5">Protein-glutamine N-methyltransferase PrmC</fullName>
    </alternativeName>
</protein>
<proteinExistence type="inferred from homology"/>
<dbReference type="CDD" id="cd02440">
    <property type="entry name" value="AdoMet_MTases"/>
    <property type="match status" value="1"/>
</dbReference>
<feature type="binding site" evidence="5">
    <location>
        <position position="184"/>
    </location>
    <ligand>
        <name>S-adenosyl-L-methionine</name>
        <dbReference type="ChEBI" id="CHEBI:59789"/>
    </ligand>
</feature>
<dbReference type="EC" id="2.1.1.297" evidence="5"/>
<dbReference type="PROSITE" id="PS00092">
    <property type="entry name" value="N6_MTASE"/>
    <property type="match status" value="1"/>
</dbReference>
<evidence type="ECO:0000313" key="8">
    <source>
        <dbReference type="EMBL" id="KSU49877.1"/>
    </source>
</evidence>
<dbReference type="RefSeq" id="WP_058264524.1">
    <property type="nucleotide sequence ID" value="NZ_FMYN01000001.1"/>
</dbReference>
<dbReference type="SMR" id="A0A0V8GI07"/>